<sequence length="239" mass="27602">MSFAKFFDSNKTHVIELYSYSDESIEEMMHEIISGTDAGSILTDIYGQELRFVYVPQAPKFRQLLAEAKARGYTQSIVNLYEPNNISYLAFRLQHGDSILINAQSDIQNNLIAGYEAEELANILNEDLGLNKFLLKNLDVDSCMMGRIKSYRDELKRYLTTFQTITTYTDLCSVSKKNNNPSRIWIAEKKDWDIFYSENELNEKGTRIIEYTDAYMNQLKASSLNFEESELKKHDTLTA</sequence>
<evidence type="ECO:0000313" key="1">
    <source>
        <dbReference type="EMBL" id="MFJ1269004.1"/>
    </source>
</evidence>
<keyword evidence="2" id="KW-1185">Reference proteome</keyword>
<accession>A0ABW8D8H8</accession>
<comment type="caution">
    <text evidence="1">The sequence shown here is derived from an EMBL/GenBank/DDBJ whole genome shotgun (WGS) entry which is preliminary data.</text>
</comment>
<evidence type="ECO:0000313" key="2">
    <source>
        <dbReference type="Proteomes" id="UP001615550"/>
    </source>
</evidence>
<dbReference type="RefSeq" id="WP_400187823.1">
    <property type="nucleotide sequence ID" value="NZ_JBGORX010000003.1"/>
</dbReference>
<name>A0ABW8D8H8_9GAMM</name>
<organism evidence="1 2">
    <name type="scientific">Legionella lytica</name>
    <dbReference type="NCBI Taxonomy" id="96232"/>
    <lineage>
        <taxon>Bacteria</taxon>
        <taxon>Pseudomonadati</taxon>
        <taxon>Pseudomonadota</taxon>
        <taxon>Gammaproteobacteria</taxon>
        <taxon>Legionellales</taxon>
        <taxon>Legionellaceae</taxon>
        <taxon>Legionella</taxon>
    </lineage>
</organism>
<proteinExistence type="predicted"/>
<gene>
    <name evidence="1" type="ORF">ACD661_10585</name>
</gene>
<reference evidence="1 2" key="1">
    <citation type="submission" date="2024-08" db="EMBL/GenBank/DDBJ databases">
        <title>Draft Genome Sequence of Legionella lytica strain DSB2004, Isolated From a Fire Sprinkler System.</title>
        <authorList>
            <person name="Everhart A.D."/>
            <person name="Kidane D.T."/>
            <person name="Farone A.L."/>
            <person name="Farone M.B."/>
        </authorList>
    </citation>
    <scope>NUCLEOTIDE SEQUENCE [LARGE SCALE GENOMIC DNA]</scope>
    <source>
        <strain evidence="1 2">DSB2004</strain>
    </source>
</reference>
<dbReference type="Proteomes" id="UP001615550">
    <property type="component" value="Unassembled WGS sequence"/>
</dbReference>
<protein>
    <submittedName>
        <fullName evidence="1">Uncharacterized protein</fullName>
    </submittedName>
</protein>
<dbReference type="EMBL" id="JBGORX010000003">
    <property type="protein sequence ID" value="MFJ1269004.1"/>
    <property type="molecule type" value="Genomic_DNA"/>
</dbReference>